<keyword evidence="1" id="KW-0472">Membrane</keyword>
<organism evidence="2 3">
    <name type="scientific">Methanopyrus kandleri</name>
    <dbReference type="NCBI Taxonomy" id="2320"/>
    <lineage>
        <taxon>Archaea</taxon>
        <taxon>Methanobacteriati</taxon>
        <taxon>Methanobacteriota</taxon>
        <taxon>Methanomada group</taxon>
        <taxon>Methanopyri</taxon>
        <taxon>Methanopyrales</taxon>
        <taxon>Methanopyraceae</taxon>
        <taxon>Methanopyrus</taxon>
    </lineage>
</organism>
<name>A0A832WPZ2_9EURY</name>
<sequence length="145" mass="15778">MIHTTLWIALAGVCLVLAGIALISAIVVEGTIEATTWFTVADLAVCAAAIYVGITGHQFSSLLPTVGLIVATLMAVAHVTYTWIKGILRLVTGRESKSVGERPDTLRAFLTRVLEKLGYKGKVDPGDREAARRVLETCRRWGWDR</sequence>
<dbReference type="EMBL" id="DUJS01000005">
    <property type="protein sequence ID" value="HII71029.1"/>
    <property type="molecule type" value="Genomic_DNA"/>
</dbReference>
<comment type="caution">
    <text evidence="2">The sequence shown here is derived from an EMBL/GenBank/DDBJ whole genome shotgun (WGS) entry which is preliminary data.</text>
</comment>
<keyword evidence="1" id="KW-1133">Transmembrane helix</keyword>
<dbReference type="GeneID" id="1478151"/>
<evidence type="ECO:0000313" key="2">
    <source>
        <dbReference type="EMBL" id="HII71029.1"/>
    </source>
</evidence>
<feature type="transmembrane region" description="Helical" evidence="1">
    <location>
        <begin position="66"/>
        <end position="84"/>
    </location>
</feature>
<feature type="transmembrane region" description="Helical" evidence="1">
    <location>
        <begin position="6"/>
        <end position="28"/>
    </location>
</feature>
<gene>
    <name evidence="2" type="ORF">HA336_07360</name>
</gene>
<evidence type="ECO:0000313" key="3">
    <source>
        <dbReference type="Proteomes" id="UP000619545"/>
    </source>
</evidence>
<proteinExistence type="predicted"/>
<dbReference type="RefSeq" id="WP_011019924.1">
    <property type="nucleotide sequence ID" value="NZ_DUJS01000005.1"/>
</dbReference>
<dbReference type="Proteomes" id="UP000619545">
    <property type="component" value="Unassembled WGS sequence"/>
</dbReference>
<accession>A0A832WPZ2</accession>
<feature type="transmembrane region" description="Helical" evidence="1">
    <location>
        <begin position="35"/>
        <end position="54"/>
    </location>
</feature>
<evidence type="ECO:0000256" key="1">
    <source>
        <dbReference type="SAM" id="Phobius"/>
    </source>
</evidence>
<keyword evidence="1" id="KW-0812">Transmembrane</keyword>
<reference evidence="2" key="1">
    <citation type="journal article" date="2020" name="bioRxiv">
        <title>A rank-normalized archaeal taxonomy based on genome phylogeny resolves widespread incomplete and uneven classifications.</title>
        <authorList>
            <person name="Rinke C."/>
            <person name="Chuvochina M."/>
            <person name="Mussig A.J."/>
            <person name="Chaumeil P.-A."/>
            <person name="Waite D.W."/>
            <person name="Whitman W.B."/>
            <person name="Parks D.H."/>
            <person name="Hugenholtz P."/>
        </authorList>
    </citation>
    <scope>NUCLEOTIDE SEQUENCE</scope>
    <source>
        <strain evidence="2">UBA8853</strain>
    </source>
</reference>
<dbReference type="AlphaFoldDB" id="A0A832WPZ2"/>
<protein>
    <submittedName>
        <fullName evidence="2">Uncharacterized protein</fullName>
    </submittedName>
</protein>